<dbReference type="Proteomes" id="UP000285740">
    <property type="component" value="Unassembled WGS sequence"/>
</dbReference>
<dbReference type="InterPro" id="IPR008441">
    <property type="entry name" value="AfumC-like_glycosyl_Trfase"/>
</dbReference>
<dbReference type="AlphaFoldDB" id="A0A413T8D9"/>
<evidence type="ECO:0000313" key="1">
    <source>
        <dbReference type="EMBL" id="RHA81252.1"/>
    </source>
</evidence>
<organism evidence="1 2">
    <name type="scientific">Eubacterium ventriosum</name>
    <dbReference type="NCBI Taxonomy" id="39496"/>
    <lineage>
        <taxon>Bacteria</taxon>
        <taxon>Bacillati</taxon>
        <taxon>Bacillota</taxon>
        <taxon>Clostridia</taxon>
        <taxon>Eubacteriales</taxon>
        <taxon>Eubacteriaceae</taxon>
        <taxon>Eubacterium</taxon>
    </lineage>
</organism>
<dbReference type="Pfam" id="PF05704">
    <property type="entry name" value="Caps_synth"/>
    <property type="match status" value="1"/>
</dbReference>
<reference evidence="1 2" key="1">
    <citation type="submission" date="2018-08" db="EMBL/GenBank/DDBJ databases">
        <title>A genome reference for cultivated species of the human gut microbiota.</title>
        <authorList>
            <person name="Zou Y."/>
            <person name="Xue W."/>
            <person name="Luo G."/>
        </authorList>
    </citation>
    <scope>NUCLEOTIDE SEQUENCE [LARGE SCALE GENOMIC DNA]</scope>
    <source>
        <strain evidence="1 2">AM42-30</strain>
    </source>
</reference>
<name>A0A413T8D9_9FIRM</name>
<evidence type="ECO:0000313" key="2">
    <source>
        <dbReference type="Proteomes" id="UP000285740"/>
    </source>
</evidence>
<sequence length="144" mass="17476">MLNEYYQNIGIKGFIERYGMANALKRGLFLKNPFHIVKDYEIKKVLWQKRAAKKIEKYLKYAKRVPKDIKYTGKDVEDPIWIYWNTGMENAPEIIKKCYESVLKYGKRQVIVLSEKIWASMYNYQKLLRKRKKKVVYLWQHMLT</sequence>
<protein>
    <submittedName>
        <fullName evidence="1">Uncharacterized protein</fullName>
    </submittedName>
</protein>
<proteinExistence type="predicted"/>
<dbReference type="GO" id="GO:0016757">
    <property type="term" value="F:glycosyltransferase activity"/>
    <property type="evidence" value="ECO:0007669"/>
    <property type="project" value="InterPro"/>
</dbReference>
<accession>A0A413T8D9</accession>
<comment type="caution">
    <text evidence="1">The sequence shown here is derived from an EMBL/GenBank/DDBJ whole genome shotgun (WGS) entry which is preliminary data.</text>
</comment>
<gene>
    <name evidence="1" type="ORF">DW918_03310</name>
</gene>
<dbReference type="EMBL" id="QSFV01000006">
    <property type="protein sequence ID" value="RHA81252.1"/>
    <property type="molecule type" value="Genomic_DNA"/>
</dbReference>